<gene>
    <name evidence="2" type="ORF">ACFOES_08830</name>
</gene>
<evidence type="ECO:0000259" key="1">
    <source>
        <dbReference type="Pfam" id="PF00857"/>
    </source>
</evidence>
<dbReference type="PANTHER" id="PTHR43559:SF3">
    <property type="entry name" value="HYDROLASE YCAC-RELATED"/>
    <property type="match status" value="1"/>
</dbReference>
<feature type="domain" description="Isochorismatase-like" evidence="1">
    <location>
        <begin position="12"/>
        <end position="162"/>
    </location>
</feature>
<name>A0ABV7AGR1_9RHOB</name>
<evidence type="ECO:0000313" key="3">
    <source>
        <dbReference type="Proteomes" id="UP001595443"/>
    </source>
</evidence>
<dbReference type="InterPro" id="IPR053152">
    <property type="entry name" value="Hydrolase_YcaC-like"/>
</dbReference>
<dbReference type="InterPro" id="IPR000868">
    <property type="entry name" value="Isochorismatase-like_dom"/>
</dbReference>
<accession>A0ABV7AGR1</accession>
<keyword evidence="3" id="KW-1185">Reference proteome</keyword>
<dbReference type="PANTHER" id="PTHR43559">
    <property type="entry name" value="HYDROLASE YCAC-RELATED"/>
    <property type="match status" value="1"/>
</dbReference>
<dbReference type="InterPro" id="IPR036380">
    <property type="entry name" value="Isochorismatase-like_sf"/>
</dbReference>
<dbReference type="Proteomes" id="UP001595443">
    <property type="component" value="Unassembled WGS sequence"/>
</dbReference>
<comment type="caution">
    <text evidence="2">The sequence shown here is derived from an EMBL/GenBank/DDBJ whole genome shotgun (WGS) entry which is preliminary data.</text>
</comment>
<organism evidence="2 3">
    <name type="scientific">Acidimangrovimonas pyrenivorans</name>
    <dbReference type="NCBI Taxonomy" id="2030798"/>
    <lineage>
        <taxon>Bacteria</taxon>
        <taxon>Pseudomonadati</taxon>
        <taxon>Pseudomonadota</taxon>
        <taxon>Alphaproteobacteria</taxon>
        <taxon>Rhodobacterales</taxon>
        <taxon>Paracoccaceae</taxon>
        <taxon>Acidimangrovimonas</taxon>
    </lineage>
</organism>
<dbReference type="EMBL" id="JBHRSK010000004">
    <property type="protein sequence ID" value="MFC2968197.1"/>
    <property type="molecule type" value="Genomic_DNA"/>
</dbReference>
<protein>
    <submittedName>
        <fullName evidence="2">Isochorismatase family protein</fullName>
    </submittedName>
</protein>
<dbReference type="RefSeq" id="WP_377832870.1">
    <property type="nucleotide sequence ID" value="NZ_JBHRSK010000004.1"/>
</dbReference>
<dbReference type="Pfam" id="PF00857">
    <property type="entry name" value="Isochorismatase"/>
    <property type="match status" value="1"/>
</dbReference>
<dbReference type="SUPFAM" id="SSF52499">
    <property type="entry name" value="Isochorismatase-like hydrolases"/>
    <property type="match status" value="1"/>
</dbReference>
<reference evidence="3" key="1">
    <citation type="journal article" date="2019" name="Int. J. Syst. Evol. Microbiol.">
        <title>The Global Catalogue of Microorganisms (GCM) 10K type strain sequencing project: providing services to taxonomists for standard genome sequencing and annotation.</title>
        <authorList>
            <consortium name="The Broad Institute Genomics Platform"/>
            <consortium name="The Broad Institute Genome Sequencing Center for Infectious Disease"/>
            <person name="Wu L."/>
            <person name="Ma J."/>
        </authorList>
    </citation>
    <scope>NUCLEOTIDE SEQUENCE [LARGE SCALE GENOMIC DNA]</scope>
    <source>
        <strain evidence="3">KCTC 62192</strain>
    </source>
</reference>
<evidence type="ECO:0000313" key="2">
    <source>
        <dbReference type="EMBL" id="MFC2968197.1"/>
    </source>
</evidence>
<sequence length="192" mass="19665">MADLMIDRARSVLAVIDVQDGFLDKLEPAERAPLVARIAWLMRVARALELPVIAMGEDLPANGPPVAPVLAELPPGTPVHDKRVFGLAGEAGILSALQATGRDQAVLVGLETDVCVAQSALGLAGLGWTVAVAADGCGAPGPAHAAGLARLSAAGVIVGTVKSLYYEWVRDLDTHAAVKAAVGGELPEELSL</sequence>
<dbReference type="Gene3D" id="3.40.50.850">
    <property type="entry name" value="Isochorismatase-like"/>
    <property type="match status" value="1"/>
</dbReference>
<proteinExistence type="predicted"/>